<dbReference type="InterPro" id="IPR038740">
    <property type="entry name" value="BioF2-like_GNAT_dom"/>
</dbReference>
<evidence type="ECO:0000313" key="2">
    <source>
        <dbReference type="EMBL" id="CAB3872568.1"/>
    </source>
</evidence>
<dbReference type="InterPro" id="IPR016181">
    <property type="entry name" value="Acyl_CoA_acyltransferase"/>
</dbReference>
<dbReference type="RefSeq" id="WP_175133680.1">
    <property type="nucleotide sequence ID" value="NZ_CADIJV010000015.1"/>
</dbReference>
<sequence length="404" mass="45005">MQPAARGRLRPLFVRECHNHERRPGARTTLKVHKPMLPAAPFPAISDHFDVSVTESSAAETAELEAWLAHASDALLYAGQEFLHFLAASCGGVPTTLIARRGGRIAGAFRYLRKTVPGVGTIINSLPWYGSHGACLLGTEPDPRVRRALLEAFRLRIEAADVISATVILTPAEEPYRQEYVDVLLPRLLDPRNGQITALPPDGPSLQHDLEFCFAQKTRNLARKACKQGFEELVSDDDWAWQFLHEVHVENMAAVGGKAKPREHFEAFRTHISPNRRRLSVAMLDGQPTAAMLLAGFNDTIEYITPVIKVEHRSRQPLSFLIMQGMLDAVRSGYRHWNWGGTWHSQHSLHHFKAGWGAADRPYTYIVCAPAAGLATLRSDAAAVAAAFPFYYIYPFDRLYDDPA</sequence>
<feature type="domain" description="BioF2-like acetyltransferase" evidence="1">
    <location>
        <begin position="217"/>
        <end position="341"/>
    </location>
</feature>
<dbReference type="EMBL" id="CADIKZ010000007">
    <property type="protein sequence ID" value="CAB3872568.1"/>
    <property type="molecule type" value="Genomic_DNA"/>
</dbReference>
<organism evidence="2 3">
    <name type="scientific">Achromobacter pulmonis</name>
    <dbReference type="NCBI Taxonomy" id="1389932"/>
    <lineage>
        <taxon>Bacteria</taxon>
        <taxon>Pseudomonadati</taxon>
        <taxon>Pseudomonadota</taxon>
        <taxon>Betaproteobacteria</taxon>
        <taxon>Burkholderiales</taxon>
        <taxon>Alcaligenaceae</taxon>
        <taxon>Achromobacter</taxon>
    </lineage>
</organism>
<proteinExistence type="predicted"/>
<dbReference type="Proteomes" id="UP000494203">
    <property type="component" value="Unassembled WGS sequence"/>
</dbReference>
<dbReference type="SUPFAM" id="SSF55729">
    <property type="entry name" value="Acyl-CoA N-acyltransferases (Nat)"/>
    <property type="match status" value="1"/>
</dbReference>
<name>A0A6S7D045_9BURK</name>
<protein>
    <recommendedName>
        <fullName evidence="1">BioF2-like acetyltransferase domain-containing protein</fullName>
    </recommendedName>
</protein>
<evidence type="ECO:0000313" key="3">
    <source>
        <dbReference type="Proteomes" id="UP000494203"/>
    </source>
</evidence>
<accession>A0A6S7D045</accession>
<gene>
    <name evidence="2" type="ORF">LMG26788_02854</name>
</gene>
<dbReference type="AlphaFoldDB" id="A0A6S7D045"/>
<keyword evidence="3" id="KW-1185">Reference proteome</keyword>
<evidence type="ECO:0000259" key="1">
    <source>
        <dbReference type="Pfam" id="PF13480"/>
    </source>
</evidence>
<reference evidence="2 3" key="1">
    <citation type="submission" date="2020-04" db="EMBL/GenBank/DDBJ databases">
        <authorList>
            <person name="De Canck E."/>
        </authorList>
    </citation>
    <scope>NUCLEOTIDE SEQUENCE [LARGE SCALE GENOMIC DNA]</scope>
    <source>
        <strain evidence="2 3">LMG 26788</strain>
    </source>
</reference>
<dbReference type="Pfam" id="PF13480">
    <property type="entry name" value="Acetyltransf_6"/>
    <property type="match status" value="1"/>
</dbReference>
<dbReference type="Gene3D" id="3.40.630.30">
    <property type="match status" value="1"/>
</dbReference>